<evidence type="ECO:0000313" key="2">
    <source>
        <dbReference type="EMBL" id="OGC82611.1"/>
    </source>
</evidence>
<evidence type="ECO:0000313" key="3">
    <source>
        <dbReference type="Proteomes" id="UP000177614"/>
    </source>
</evidence>
<dbReference type="PANTHER" id="PTHR31157">
    <property type="entry name" value="SCP DOMAIN-CONTAINING PROTEIN"/>
    <property type="match status" value="1"/>
</dbReference>
<dbReference type="CDD" id="cd05379">
    <property type="entry name" value="CAP_bacterial"/>
    <property type="match status" value="1"/>
</dbReference>
<dbReference type="SUPFAM" id="SSF55797">
    <property type="entry name" value="PR-1-like"/>
    <property type="match status" value="1"/>
</dbReference>
<dbReference type="Gene3D" id="3.40.33.10">
    <property type="entry name" value="CAP"/>
    <property type="match status" value="1"/>
</dbReference>
<accession>A0A1F4XLR2</accession>
<name>A0A1F4XLR2_9BACT</name>
<dbReference type="Proteomes" id="UP000177614">
    <property type="component" value="Unassembled WGS sequence"/>
</dbReference>
<dbReference type="EMBL" id="MEWR01000003">
    <property type="protein sequence ID" value="OGC82611.1"/>
    <property type="molecule type" value="Genomic_DNA"/>
</dbReference>
<dbReference type="AlphaFoldDB" id="A0A1F4XLR2"/>
<dbReference type="InterPro" id="IPR035940">
    <property type="entry name" value="CAP_sf"/>
</dbReference>
<sequence length="246" mass="29370">MMGDRIKYWLHTLFLPNSLRTMEWRMLFSLNNDRRIHKLKELTMQNDLRVVARNHSFHMAEEDFFSHTDKSNRSPSDRIKSAGITDVAFGENLAKMRGFEHVTEQAEDALMKSPGHRANILTAAFNCVGVGVIKAKDETYYFTQNFAHRFLRLNFRKLYVKFDRELDLNATILEPFEQLAVQEKYEKPFEFNYKVDGRKVMITLKLSERGRYELDFFVKPKNEDKYYLSNALNLRAYRTWFDRFYI</sequence>
<organism evidence="2 3">
    <name type="scientific">Candidatus Abawacabacteria bacterium RBG_16_42_10</name>
    <dbReference type="NCBI Taxonomy" id="1817814"/>
    <lineage>
        <taxon>Bacteria</taxon>
        <taxon>Candidatus Abawacaibacteriota</taxon>
    </lineage>
</organism>
<feature type="domain" description="SCP" evidence="1">
    <location>
        <begin position="30"/>
        <end position="146"/>
    </location>
</feature>
<reference evidence="2 3" key="1">
    <citation type="journal article" date="2016" name="Nat. Commun.">
        <title>Thousands of microbial genomes shed light on interconnected biogeochemical processes in an aquifer system.</title>
        <authorList>
            <person name="Anantharaman K."/>
            <person name="Brown C.T."/>
            <person name="Hug L.A."/>
            <person name="Sharon I."/>
            <person name="Castelle C.J."/>
            <person name="Probst A.J."/>
            <person name="Thomas B.C."/>
            <person name="Singh A."/>
            <person name="Wilkins M.J."/>
            <person name="Karaoz U."/>
            <person name="Brodie E.L."/>
            <person name="Williams K.H."/>
            <person name="Hubbard S.S."/>
            <person name="Banfield J.F."/>
        </authorList>
    </citation>
    <scope>NUCLEOTIDE SEQUENCE [LARGE SCALE GENOMIC DNA]</scope>
</reference>
<evidence type="ECO:0000259" key="1">
    <source>
        <dbReference type="Pfam" id="PF00188"/>
    </source>
</evidence>
<dbReference type="InterPro" id="IPR014044">
    <property type="entry name" value="CAP_dom"/>
</dbReference>
<dbReference type="PANTHER" id="PTHR31157:SF1">
    <property type="entry name" value="SCP DOMAIN-CONTAINING PROTEIN"/>
    <property type="match status" value="1"/>
</dbReference>
<dbReference type="STRING" id="1817814.A2V81_04665"/>
<dbReference type="Pfam" id="PF00188">
    <property type="entry name" value="CAP"/>
    <property type="match status" value="1"/>
</dbReference>
<comment type="caution">
    <text evidence="2">The sequence shown here is derived from an EMBL/GenBank/DDBJ whole genome shotgun (WGS) entry which is preliminary data.</text>
</comment>
<protein>
    <recommendedName>
        <fullName evidence="1">SCP domain-containing protein</fullName>
    </recommendedName>
</protein>
<gene>
    <name evidence="2" type="ORF">A2V81_04665</name>
</gene>
<proteinExistence type="predicted"/>